<comment type="caution">
    <text evidence="1">The sequence shown here is derived from an EMBL/GenBank/DDBJ whole genome shotgun (WGS) entry which is preliminary data.</text>
</comment>
<proteinExistence type="predicted"/>
<sequence length="172" mass="19713">MNKAASNPVQFSIKRVRDTYFQVNESLFIPDASKSIAIEIGHQLGFNIDSNITKLEIKIYFHYLDQPQQILADIQVENYYEIPQLASFRNKDGVILFPKELIIRIVDLSISHTRALFAKNLSGTLFQEMIIQEVNPEGFAEQFFSYMFDKDAVVALTNTTDNSTKEVVVKKK</sequence>
<dbReference type="Proteomes" id="UP000294498">
    <property type="component" value="Unassembled WGS sequence"/>
</dbReference>
<gene>
    <name evidence="1" type="ORF">EDB95_5447</name>
</gene>
<organism evidence="1 2">
    <name type="scientific">Dinghuibacter silviterrae</name>
    <dbReference type="NCBI Taxonomy" id="1539049"/>
    <lineage>
        <taxon>Bacteria</taxon>
        <taxon>Pseudomonadati</taxon>
        <taxon>Bacteroidota</taxon>
        <taxon>Chitinophagia</taxon>
        <taxon>Chitinophagales</taxon>
        <taxon>Chitinophagaceae</taxon>
        <taxon>Dinghuibacter</taxon>
    </lineage>
</organism>
<protein>
    <submittedName>
        <fullName evidence="1">Uncharacterized protein</fullName>
    </submittedName>
</protein>
<name>A0A4R8DK83_9BACT</name>
<keyword evidence="2" id="KW-1185">Reference proteome</keyword>
<evidence type="ECO:0000313" key="1">
    <source>
        <dbReference type="EMBL" id="TDW97596.1"/>
    </source>
</evidence>
<dbReference type="AlphaFoldDB" id="A0A4R8DK83"/>
<dbReference type="EMBL" id="SODV01000002">
    <property type="protein sequence ID" value="TDW97596.1"/>
    <property type="molecule type" value="Genomic_DNA"/>
</dbReference>
<reference evidence="1 2" key="1">
    <citation type="submission" date="2019-03" db="EMBL/GenBank/DDBJ databases">
        <title>Genomic Encyclopedia of Type Strains, Phase IV (KMG-IV): sequencing the most valuable type-strain genomes for metagenomic binning, comparative biology and taxonomic classification.</title>
        <authorList>
            <person name="Goeker M."/>
        </authorList>
    </citation>
    <scope>NUCLEOTIDE SEQUENCE [LARGE SCALE GENOMIC DNA]</scope>
    <source>
        <strain evidence="1 2">DSM 100059</strain>
    </source>
</reference>
<dbReference type="RefSeq" id="WP_134000114.1">
    <property type="nucleotide sequence ID" value="NZ_SODV01000002.1"/>
</dbReference>
<dbReference type="OrthoDB" id="765399at2"/>
<evidence type="ECO:0000313" key="2">
    <source>
        <dbReference type="Proteomes" id="UP000294498"/>
    </source>
</evidence>
<accession>A0A4R8DK83</accession>